<evidence type="ECO:0000313" key="3">
    <source>
        <dbReference type="EMBL" id="MBX29631.1"/>
    </source>
</evidence>
<dbReference type="AlphaFoldDB" id="A0A2P2MHB5"/>
<accession>A0A2P2MHB5</accession>
<feature type="region of interest" description="Disordered" evidence="1">
    <location>
        <begin position="1"/>
        <end position="117"/>
    </location>
</feature>
<dbReference type="EMBL" id="GGEC01049135">
    <property type="protein sequence ID" value="MBX29619.1"/>
    <property type="molecule type" value="Transcribed_RNA"/>
</dbReference>
<evidence type="ECO:0000256" key="1">
    <source>
        <dbReference type="SAM" id="MobiDB-lite"/>
    </source>
</evidence>
<sequence>MGVAVLNPQDCLKNPLSSRQSLMSRPRRLDKANRSQSNRRKRSPNPSPPSRANVTKPKPKPPLPKNLVTGQVKILKRGEKPLQPSNIDDMRLEEAPRAAEVDKSDHPRPLGSIRPLDRNPVSVPIQIRLSGSNTINGFYAGSAFITSPPPSSLPLPAFVTKKTVGINKNDEATSNLYRILGLN</sequence>
<dbReference type="PANTHER" id="PTHR33670">
    <property type="entry name" value="SPLICING FACTOR, PROLINE- AND GLUTAMINE-RICH-LIKE"/>
    <property type="match status" value="1"/>
</dbReference>
<name>A0A2P2MHB5_RHIMU</name>
<proteinExistence type="predicted"/>
<dbReference type="GO" id="GO:0016071">
    <property type="term" value="P:mRNA metabolic process"/>
    <property type="evidence" value="ECO:0007669"/>
    <property type="project" value="UniProtKB-ARBA"/>
</dbReference>
<dbReference type="InterPro" id="IPR028322">
    <property type="entry name" value="PNRC-like_rgn"/>
</dbReference>
<dbReference type="EMBL" id="GGEC01049148">
    <property type="protein sequence ID" value="MBX29632.1"/>
    <property type="molecule type" value="Transcribed_RNA"/>
</dbReference>
<dbReference type="EMBL" id="GGEC01049147">
    <property type="protein sequence ID" value="MBX29631.1"/>
    <property type="molecule type" value="Transcribed_RNA"/>
</dbReference>
<dbReference type="Pfam" id="PF15365">
    <property type="entry name" value="PNRC"/>
    <property type="match status" value="1"/>
</dbReference>
<dbReference type="PANTHER" id="PTHR33670:SF17">
    <property type="entry name" value="ANTHER-SPECIFIC PROLINE-RICH PROTEIN APG"/>
    <property type="match status" value="1"/>
</dbReference>
<feature type="compositionally biased region" description="Basic and acidic residues" evidence="1">
    <location>
        <begin position="88"/>
        <end position="108"/>
    </location>
</feature>
<reference evidence="2" key="1">
    <citation type="submission" date="2018-02" db="EMBL/GenBank/DDBJ databases">
        <title>Rhizophora mucronata_Transcriptome.</title>
        <authorList>
            <person name="Meera S.P."/>
            <person name="Sreeshan A."/>
            <person name="Augustine A."/>
        </authorList>
    </citation>
    <scope>NUCLEOTIDE SEQUENCE</scope>
    <source>
        <tissue evidence="2">Leaf</tissue>
    </source>
</reference>
<evidence type="ECO:0000313" key="2">
    <source>
        <dbReference type="EMBL" id="MBX29621.1"/>
    </source>
</evidence>
<dbReference type="EMBL" id="GGEC01049137">
    <property type="protein sequence ID" value="MBX29621.1"/>
    <property type="molecule type" value="Transcribed_RNA"/>
</dbReference>
<dbReference type="EMBL" id="GGEC01049142">
    <property type="protein sequence ID" value="MBX29626.1"/>
    <property type="molecule type" value="Transcribed_RNA"/>
</dbReference>
<organism evidence="2">
    <name type="scientific">Rhizophora mucronata</name>
    <name type="common">Asiatic mangrove</name>
    <dbReference type="NCBI Taxonomy" id="61149"/>
    <lineage>
        <taxon>Eukaryota</taxon>
        <taxon>Viridiplantae</taxon>
        <taxon>Streptophyta</taxon>
        <taxon>Embryophyta</taxon>
        <taxon>Tracheophyta</taxon>
        <taxon>Spermatophyta</taxon>
        <taxon>Magnoliopsida</taxon>
        <taxon>eudicotyledons</taxon>
        <taxon>Gunneridae</taxon>
        <taxon>Pentapetalae</taxon>
        <taxon>rosids</taxon>
        <taxon>fabids</taxon>
        <taxon>Malpighiales</taxon>
        <taxon>Rhizophoraceae</taxon>
        <taxon>Rhizophora</taxon>
    </lineage>
</organism>
<protein>
    <submittedName>
        <fullName evidence="2">Uncharacterized protein MANES_09G184700</fullName>
    </submittedName>
    <submittedName>
        <fullName evidence="3">Uncharacterized protein MANES_16G126400</fullName>
    </submittedName>
</protein>